<dbReference type="InterPro" id="IPR007686">
    <property type="entry name" value="YutG/PgpA"/>
</dbReference>
<dbReference type="PANTHER" id="PTHR36305:SF1">
    <property type="entry name" value="PHOSPHATIDYLGLYCEROPHOSPHATASE A"/>
    <property type="match status" value="1"/>
</dbReference>
<evidence type="ECO:0000256" key="2">
    <source>
        <dbReference type="SAM" id="Phobius"/>
    </source>
</evidence>
<feature type="transmembrane region" description="Helical" evidence="2">
    <location>
        <begin position="52"/>
        <end position="72"/>
    </location>
</feature>
<keyword evidence="1 4" id="KW-0378">Hydrolase</keyword>
<dbReference type="PANTHER" id="PTHR36305">
    <property type="entry name" value="PHOSPHATIDYLGLYCEROPHOSPHATASE A"/>
    <property type="match status" value="1"/>
</dbReference>
<sequence length="160" mass="17319">MSADIPAHCYRNPVNWLAWGFGSGLSPWAPGTCGTVVGVVVYMALMALPLGTYLLVVLLMAVFGVWLCTHTANQLGVHDHGSIVWDEIVGVLVALVAAPAGWLWILAGFCLFRLFDIWKPWPISWLDSHVEGGLGIMLDDLLAGVYAAVLLQITSLFLLT</sequence>
<evidence type="ECO:0000259" key="3">
    <source>
        <dbReference type="Pfam" id="PF04608"/>
    </source>
</evidence>
<reference evidence="4" key="1">
    <citation type="submission" date="2022-08" db="EMBL/GenBank/DDBJ databases">
        <title>Genomic Encyclopedia of Type Strains, Phase III (KMG-III): the genomes of soil and plant-associated and newly described type strains.</title>
        <authorList>
            <person name="Whitman W."/>
        </authorList>
    </citation>
    <scope>NUCLEOTIDE SEQUENCE</scope>
    <source>
        <strain evidence="4">HMT 1</strain>
    </source>
</reference>
<comment type="caution">
    <text evidence="4">The sequence shown here is derived from an EMBL/GenBank/DDBJ whole genome shotgun (WGS) entry which is preliminary data.</text>
</comment>
<organism evidence="4 5">
    <name type="scientific">Methylohalomonas lacus</name>
    <dbReference type="NCBI Taxonomy" id="398773"/>
    <lineage>
        <taxon>Bacteria</taxon>
        <taxon>Pseudomonadati</taxon>
        <taxon>Pseudomonadota</taxon>
        <taxon>Gammaproteobacteria</taxon>
        <taxon>Methylohalomonadales</taxon>
        <taxon>Methylohalomonadaceae</taxon>
        <taxon>Methylohalomonas</taxon>
    </lineage>
</organism>
<dbReference type="AlphaFoldDB" id="A0AAE3HID5"/>
<keyword evidence="1" id="KW-0460">Magnesium</keyword>
<keyword evidence="1" id="KW-1208">Phospholipid metabolism</keyword>
<dbReference type="GO" id="GO:0008962">
    <property type="term" value="F:phosphatidylglycerophosphatase activity"/>
    <property type="evidence" value="ECO:0007669"/>
    <property type="project" value="UniProtKB-EC"/>
</dbReference>
<dbReference type="SUPFAM" id="SSF101307">
    <property type="entry name" value="YutG-like"/>
    <property type="match status" value="1"/>
</dbReference>
<dbReference type="GO" id="GO:0005886">
    <property type="term" value="C:plasma membrane"/>
    <property type="evidence" value="ECO:0007669"/>
    <property type="project" value="UniProtKB-SubCell"/>
</dbReference>
<dbReference type="Proteomes" id="UP001204445">
    <property type="component" value="Unassembled WGS sequence"/>
</dbReference>
<keyword evidence="1" id="KW-0595">Phospholipid degradation</keyword>
<dbReference type="EMBL" id="JANUCT010000005">
    <property type="protein sequence ID" value="MCS3902869.1"/>
    <property type="molecule type" value="Genomic_DNA"/>
</dbReference>
<comment type="function">
    <text evidence="1">Lipid phosphatase which dephosphorylates phosphatidylglycerophosphate (PGP) to phosphatidylglycerol (PG).</text>
</comment>
<keyword evidence="1" id="KW-0479">Metal-binding</keyword>
<comment type="subcellular location">
    <subcellularLocation>
        <location evidence="1">Cell inner membrane</location>
        <topology evidence="1">Multi-pass membrane protein</topology>
    </subcellularLocation>
</comment>
<name>A0AAE3HID5_9GAMM</name>
<dbReference type="InterPro" id="IPR036681">
    <property type="entry name" value="PgpA-like_sf"/>
</dbReference>
<dbReference type="InterPro" id="IPR026037">
    <property type="entry name" value="PgpA"/>
</dbReference>
<keyword evidence="1" id="KW-0997">Cell inner membrane</keyword>
<keyword evidence="1" id="KW-0442">Lipid degradation</keyword>
<proteinExistence type="predicted"/>
<dbReference type="RefSeq" id="WP_259054469.1">
    <property type="nucleotide sequence ID" value="NZ_JANUCT010000005.1"/>
</dbReference>
<feature type="transmembrane region" description="Helical" evidence="2">
    <location>
        <begin position="25"/>
        <end position="45"/>
    </location>
</feature>
<feature type="transmembrane region" description="Helical" evidence="2">
    <location>
        <begin position="92"/>
        <end position="115"/>
    </location>
</feature>
<protein>
    <recommendedName>
        <fullName evidence="1">Phosphatidylglycerophosphatase A</fullName>
        <ecNumber evidence="1">3.1.3.27</ecNumber>
    </recommendedName>
    <alternativeName>
        <fullName evidence="1">Phosphatidylglycerolphosphate phosphatase A</fullName>
    </alternativeName>
</protein>
<comment type="cofactor">
    <cofactor evidence="1">
        <name>Mg(2+)</name>
        <dbReference type="ChEBI" id="CHEBI:18420"/>
    </cofactor>
</comment>
<keyword evidence="1 2" id="KW-0812">Transmembrane</keyword>
<dbReference type="PIRSF" id="PIRSF006162">
    <property type="entry name" value="PgpA"/>
    <property type="match status" value="1"/>
</dbReference>
<gene>
    <name evidence="4" type="ORF">J2T55_000877</name>
</gene>
<keyword evidence="1" id="KW-1003">Cell membrane</keyword>
<keyword evidence="1 2" id="KW-0472">Membrane</keyword>
<comment type="pathway">
    <text evidence="1">Phospholipid metabolism; phosphatidylglycerol biosynthesis; phosphatidylglycerol from CDP-diacylglycerol: step 2/2.</text>
</comment>
<keyword evidence="1" id="KW-0443">Lipid metabolism</keyword>
<dbReference type="EC" id="3.1.3.27" evidence="1"/>
<feature type="domain" description="YutG/PgpA" evidence="3">
    <location>
        <begin position="16"/>
        <end position="153"/>
    </location>
</feature>
<evidence type="ECO:0000313" key="4">
    <source>
        <dbReference type="EMBL" id="MCS3902869.1"/>
    </source>
</evidence>
<keyword evidence="2" id="KW-1133">Transmembrane helix</keyword>
<dbReference type="CDD" id="cd06971">
    <property type="entry name" value="PgpA"/>
    <property type="match status" value="1"/>
</dbReference>
<dbReference type="Pfam" id="PF04608">
    <property type="entry name" value="PgpA"/>
    <property type="match status" value="1"/>
</dbReference>
<accession>A0AAE3HID5</accession>
<evidence type="ECO:0000313" key="5">
    <source>
        <dbReference type="Proteomes" id="UP001204445"/>
    </source>
</evidence>
<comment type="catalytic activity">
    <reaction evidence="1">
        <text>a 1,2-diacyl-sn-glycero-3-phospho-(1'-sn-glycero-3'-phosphate) + H2O = a 1,2-diacyl-sn-glycero-3-phospho-(1'-sn-glycerol) + phosphate</text>
        <dbReference type="Rhea" id="RHEA:33751"/>
        <dbReference type="ChEBI" id="CHEBI:15377"/>
        <dbReference type="ChEBI" id="CHEBI:43474"/>
        <dbReference type="ChEBI" id="CHEBI:60110"/>
        <dbReference type="ChEBI" id="CHEBI:64716"/>
        <dbReference type="EC" id="3.1.3.27"/>
    </reaction>
</comment>
<evidence type="ECO:0000256" key="1">
    <source>
        <dbReference type="PIRNR" id="PIRNR006162"/>
    </source>
</evidence>
<keyword evidence="5" id="KW-1185">Reference proteome</keyword>
<dbReference type="GO" id="GO:0009395">
    <property type="term" value="P:phospholipid catabolic process"/>
    <property type="evidence" value="ECO:0007669"/>
    <property type="project" value="UniProtKB-KW"/>
</dbReference>
<feature type="transmembrane region" description="Helical" evidence="2">
    <location>
        <begin position="136"/>
        <end position="159"/>
    </location>
</feature>
<dbReference type="GO" id="GO:0046872">
    <property type="term" value="F:metal ion binding"/>
    <property type="evidence" value="ECO:0007669"/>
    <property type="project" value="UniProtKB-KW"/>
</dbReference>